<dbReference type="RefSeq" id="WP_088618030.1">
    <property type="nucleotide sequence ID" value="NZ_CP022129.1"/>
</dbReference>
<evidence type="ECO:0000313" key="9">
    <source>
        <dbReference type="EMBL" id="POZ50528.1"/>
    </source>
</evidence>
<keyword evidence="5" id="KW-0333">Golgi apparatus</keyword>
<dbReference type="SUPFAM" id="SSF52540">
    <property type="entry name" value="P-loop containing nucleoside triphosphate hydrolases"/>
    <property type="match status" value="1"/>
</dbReference>
<keyword evidence="7" id="KW-0325">Glycoprotein</keyword>
<keyword evidence="2" id="KW-0808">Transferase</keyword>
<evidence type="ECO:0000256" key="2">
    <source>
        <dbReference type="ARBA" id="ARBA00022679"/>
    </source>
</evidence>
<organism evidence="8 10">
    <name type="scientific">Methylovulum psychrotolerans</name>
    <dbReference type="NCBI Taxonomy" id="1704499"/>
    <lineage>
        <taxon>Bacteria</taxon>
        <taxon>Pseudomonadati</taxon>
        <taxon>Pseudomonadota</taxon>
        <taxon>Gammaproteobacteria</taxon>
        <taxon>Methylococcales</taxon>
        <taxon>Methylococcaceae</taxon>
        <taxon>Methylovulum</taxon>
    </lineage>
</organism>
<sequence length="227" mass="26053">MAIINHSHKFIFVHIPKTAGTSLTSALEKYTHYCDLEIGGTAFGEQIQSPYRKRFGLAKHSTAKEIRNVLGTVAWAQTFSFSFVRNPFSRCLSTYHFLRKWDAPNSEISRKIRGFNSFDDYVLSDIWQETNGPDELFRPQIYWLRANINTNSLLVDFVGQVERINEDFATILHSIGIPESKRPSTLPKLNSSQPSALTDIKNQAVIDKIITKYRVDFETFGYPYSPY</sequence>
<evidence type="ECO:0000256" key="6">
    <source>
        <dbReference type="ARBA" id="ARBA00023136"/>
    </source>
</evidence>
<dbReference type="Gene3D" id="3.40.50.300">
    <property type="entry name" value="P-loop containing nucleotide triphosphate hydrolases"/>
    <property type="match status" value="1"/>
</dbReference>
<dbReference type="Pfam" id="PF03567">
    <property type="entry name" value="Sulfotransfer_2"/>
    <property type="match status" value="1"/>
</dbReference>
<dbReference type="PANTHER" id="PTHR12137">
    <property type="entry name" value="CARBOHYDRATE SULFOTRANSFERASE"/>
    <property type="match status" value="1"/>
</dbReference>
<dbReference type="KEGG" id="mpsy:CEK71_03190"/>
<evidence type="ECO:0000256" key="4">
    <source>
        <dbReference type="ARBA" id="ARBA00022989"/>
    </source>
</evidence>
<dbReference type="Proteomes" id="UP000237423">
    <property type="component" value="Unassembled WGS sequence"/>
</dbReference>
<dbReference type="PANTHER" id="PTHR12137:SF54">
    <property type="entry name" value="CARBOHYDRATE SULFOTRANSFERASE"/>
    <property type="match status" value="1"/>
</dbReference>
<evidence type="ECO:0000313" key="8">
    <source>
        <dbReference type="EMBL" id="ASF45147.1"/>
    </source>
</evidence>
<dbReference type="OrthoDB" id="288532at2"/>
<dbReference type="InterPro" id="IPR005331">
    <property type="entry name" value="Sulfotransferase"/>
</dbReference>
<accession>A0A1Z4BV09</accession>
<evidence type="ECO:0000256" key="3">
    <source>
        <dbReference type="ARBA" id="ARBA00022692"/>
    </source>
</evidence>
<evidence type="ECO:0000313" key="10">
    <source>
        <dbReference type="Proteomes" id="UP000197019"/>
    </source>
</evidence>
<dbReference type="InterPro" id="IPR027417">
    <property type="entry name" value="P-loop_NTPase"/>
</dbReference>
<keyword evidence="10" id="KW-1185">Reference proteome</keyword>
<dbReference type="EMBL" id="CP022129">
    <property type="protein sequence ID" value="ASF45147.1"/>
    <property type="molecule type" value="Genomic_DNA"/>
</dbReference>
<dbReference type="GO" id="GO:0016020">
    <property type="term" value="C:membrane"/>
    <property type="evidence" value="ECO:0007669"/>
    <property type="project" value="InterPro"/>
</dbReference>
<reference evidence="8 10" key="1">
    <citation type="submission" date="2017-06" db="EMBL/GenBank/DDBJ databases">
        <title>Genome Sequencing of the methanotroph Methylovulum psychrotolerants str. HV10-M2 isolated from a high-altitude environment.</title>
        <authorList>
            <person name="Mateos-Rivera A."/>
        </authorList>
    </citation>
    <scope>NUCLEOTIDE SEQUENCE [LARGE SCALE GENOMIC DNA]</scope>
    <source>
        <strain evidence="8 10">HV10_M2</strain>
    </source>
</reference>
<comment type="subcellular location">
    <subcellularLocation>
        <location evidence="1">Golgi apparatus membrane</location>
        <topology evidence="1">Single-pass type II membrane protein</topology>
    </subcellularLocation>
</comment>
<proteinExistence type="predicted"/>
<gene>
    <name evidence="9" type="ORF">AADEFJLK_03724</name>
    <name evidence="8" type="ORF">CEK71_03190</name>
</gene>
<evidence type="ECO:0000256" key="5">
    <source>
        <dbReference type="ARBA" id="ARBA00023034"/>
    </source>
</evidence>
<dbReference type="GO" id="GO:0008146">
    <property type="term" value="F:sulfotransferase activity"/>
    <property type="evidence" value="ECO:0007669"/>
    <property type="project" value="InterPro"/>
</dbReference>
<evidence type="ECO:0008006" key="12">
    <source>
        <dbReference type="Google" id="ProtNLM"/>
    </source>
</evidence>
<dbReference type="AlphaFoldDB" id="A0A1Z4BV09"/>
<dbReference type="InterPro" id="IPR018011">
    <property type="entry name" value="Carb_sulfotrans_8-10"/>
</dbReference>
<keyword evidence="4" id="KW-1133">Transmembrane helix</keyword>
<dbReference type="Proteomes" id="UP000197019">
    <property type="component" value="Chromosome"/>
</dbReference>
<evidence type="ECO:0000256" key="1">
    <source>
        <dbReference type="ARBA" id="ARBA00004323"/>
    </source>
</evidence>
<protein>
    <recommendedName>
        <fullName evidence="12">Sulfotransferase family protein</fullName>
    </recommendedName>
</protein>
<keyword evidence="3" id="KW-0812">Transmembrane</keyword>
<keyword evidence="6" id="KW-0472">Membrane</keyword>
<name>A0A1Z4BV09_9GAMM</name>
<dbReference type="EMBL" id="PGFZ01000010">
    <property type="protein sequence ID" value="POZ50528.1"/>
    <property type="molecule type" value="Genomic_DNA"/>
</dbReference>
<dbReference type="GO" id="GO:0016051">
    <property type="term" value="P:carbohydrate biosynthetic process"/>
    <property type="evidence" value="ECO:0007669"/>
    <property type="project" value="InterPro"/>
</dbReference>
<evidence type="ECO:0000313" key="11">
    <source>
        <dbReference type="Proteomes" id="UP000237423"/>
    </source>
</evidence>
<reference evidence="9 11" key="2">
    <citation type="submission" date="2017-11" db="EMBL/GenBank/DDBJ databases">
        <title>Draft Genome Sequence of Methylobacter psychrotolerans Sph1T, an Obligate Methanotroph from Low-Temperature Environments.</title>
        <authorList>
            <person name="Oshkin I.Y."/>
            <person name="Miroshnikov K."/>
            <person name="Belova S.E."/>
            <person name="Korzhenkov A."/>
            <person name="Toshchakov S.V."/>
            <person name="Dedysh S.N."/>
        </authorList>
    </citation>
    <scope>NUCLEOTIDE SEQUENCE [LARGE SCALE GENOMIC DNA]</scope>
    <source>
        <strain evidence="9 11">Sph1</strain>
    </source>
</reference>
<evidence type="ECO:0000256" key="7">
    <source>
        <dbReference type="ARBA" id="ARBA00023180"/>
    </source>
</evidence>